<comment type="subcellular location">
    <subcellularLocation>
        <location evidence="1">Periplasm</location>
    </subcellularLocation>
</comment>
<dbReference type="Gene3D" id="1.10.287.470">
    <property type="entry name" value="Helix hairpin bin"/>
    <property type="match status" value="1"/>
</dbReference>
<dbReference type="InterPro" id="IPR050465">
    <property type="entry name" value="UPF0194_transport"/>
</dbReference>
<name>A0A6A7RRY1_9PROT</name>
<dbReference type="Pfam" id="PF25954">
    <property type="entry name" value="Beta-barrel_RND_2"/>
    <property type="match status" value="1"/>
</dbReference>
<keyword evidence="5 6" id="KW-0175">Coiled coil</keyword>
<feature type="coiled-coil region" evidence="6">
    <location>
        <begin position="78"/>
        <end position="202"/>
    </location>
</feature>
<accession>A0A6A7RRY1</accession>
<dbReference type="Gene3D" id="2.40.50.100">
    <property type="match status" value="1"/>
</dbReference>
<evidence type="ECO:0000256" key="4">
    <source>
        <dbReference type="ARBA" id="ARBA00022764"/>
    </source>
</evidence>
<feature type="domain" description="YbhG-like alpha-helical hairpin" evidence="7">
    <location>
        <begin position="84"/>
        <end position="205"/>
    </location>
</feature>
<dbReference type="Proteomes" id="UP000342300">
    <property type="component" value="Unassembled WGS sequence"/>
</dbReference>
<evidence type="ECO:0000256" key="2">
    <source>
        <dbReference type="ARBA" id="ARBA00010602"/>
    </source>
</evidence>
<evidence type="ECO:0000313" key="9">
    <source>
        <dbReference type="EMBL" id="MQM30198.1"/>
    </source>
</evidence>
<evidence type="ECO:0000259" key="8">
    <source>
        <dbReference type="Pfam" id="PF25954"/>
    </source>
</evidence>
<evidence type="ECO:0000256" key="1">
    <source>
        <dbReference type="ARBA" id="ARBA00004418"/>
    </source>
</evidence>
<protein>
    <submittedName>
        <fullName evidence="9">Hemolysin D</fullName>
    </submittedName>
</protein>
<evidence type="ECO:0000313" key="10">
    <source>
        <dbReference type="Proteomes" id="UP000342300"/>
    </source>
</evidence>
<dbReference type="Gene3D" id="2.40.30.170">
    <property type="match status" value="1"/>
</dbReference>
<dbReference type="AlphaFoldDB" id="A0A6A7RRY1"/>
<dbReference type="InterPro" id="IPR059052">
    <property type="entry name" value="HH_YbhG-like"/>
</dbReference>
<feature type="domain" description="CusB-like beta-barrel" evidence="8">
    <location>
        <begin position="241"/>
        <end position="324"/>
    </location>
</feature>
<dbReference type="Pfam" id="PF25881">
    <property type="entry name" value="HH_YBHG"/>
    <property type="match status" value="1"/>
</dbReference>
<evidence type="ECO:0000256" key="6">
    <source>
        <dbReference type="SAM" id="Coils"/>
    </source>
</evidence>
<proteinExistence type="inferred from homology"/>
<keyword evidence="3" id="KW-0732">Signal</keyword>
<gene>
    <name evidence="9" type="ORF">CRU78_06520</name>
</gene>
<comment type="caution">
    <text evidence="9">The sequence shown here is derived from an EMBL/GenBank/DDBJ whole genome shotgun (WGS) entry which is preliminary data.</text>
</comment>
<evidence type="ECO:0000256" key="5">
    <source>
        <dbReference type="ARBA" id="ARBA00023054"/>
    </source>
</evidence>
<evidence type="ECO:0000259" key="7">
    <source>
        <dbReference type="Pfam" id="PF25881"/>
    </source>
</evidence>
<reference evidence="9 10" key="1">
    <citation type="submission" date="2017-09" db="EMBL/GenBank/DDBJ databases">
        <title>Metagenomic Analysis Reveals Denitrifying Candidatus Accumulibacter and Flanking Population as a Source of N2O.</title>
        <authorList>
            <person name="Gao H."/>
            <person name="Mao Y."/>
            <person name="Zhao X."/>
            <person name="Liu W.-T."/>
            <person name="Zhang T."/>
            <person name="Wells G."/>
        </authorList>
    </citation>
    <scope>NUCLEOTIDE SEQUENCE [LARGE SCALE GENOMIC DNA]</scope>
    <source>
        <strain evidence="9">CANDO_2_IC</strain>
    </source>
</reference>
<sequence>MKRRILLALLAIAVLGGGAFYWQRSHRQQASTTALALYGNVDIRQVQLAFNGSARIDRMLVSEGEAVRQGQLLATLDSTRLEQNVALLEAQVAAQQQVVARLQRGNRPEEIQKARADAEAARIDAQNAERTYRRLADLVARQFVARQQADDAKAASDAAQARYEAAQATRHLLELGARVEDVAAAQATLKANEAALAIAREQLADGSLYAPADGVIQDRILEPGDMASPQLSLYTLALTDPIWVRAYVSGVDLGKIYSGMRAEVGTDSYPGKRYRAWLGYISPSAEFTPKSVETSDVRSNLVYQVRVFVCNPQNELRLGMPATVIIPLDQAESGKPAAPPCQEH</sequence>
<dbReference type="EMBL" id="PDHS01000141">
    <property type="protein sequence ID" value="MQM30198.1"/>
    <property type="molecule type" value="Genomic_DNA"/>
</dbReference>
<dbReference type="InterPro" id="IPR058792">
    <property type="entry name" value="Beta-barrel_RND_2"/>
</dbReference>
<keyword evidence="4" id="KW-0574">Periplasm</keyword>
<dbReference type="PANTHER" id="PTHR32347">
    <property type="entry name" value="EFFLUX SYSTEM COMPONENT YKNX-RELATED"/>
    <property type="match status" value="1"/>
</dbReference>
<dbReference type="PRINTS" id="PR01490">
    <property type="entry name" value="RTXTOXIND"/>
</dbReference>
<dbReference type="SUPFAM" id="SSF111369">
    <property type="entry name" value="HlyD-like secretion proteins"/>
    <property type="match status" value="2"/>
</dbReference>
<comment type="similarity">
    <text evidence="2">Belongs to the UPF0194 family.</text>
</comment>
<organism evidence="9 10">
    <name type="scientific">Candidatus Accumulibacter phosphatis</name>
    <dbReference type="NCBI Taxonomy" id="327160"/>
    <lineage>
        <taxon>Bacteria</taxon>
        <taxon>Pseudomonadati</taxon>
        <taxon>Pseudomonadota</taxon>
        <taxon>Betaproteobacteria</taxon>
        <taxon>Candidatus Accumulibacter</taxon>
    </lineage>
</organism>
<dbReference type="GO" id="GO:0042597">
    <property type="term" value="C:periplasmic space"/>
    <property type="evidence" value="ECO:0007669"/>
    <property type="project" value="UniProtKB-SubCell"/>
</dbReference>
<dbReference type="PANTHER" id="PTHR32347:SF29">
    <property type="entry name" value="UPF0194 MEMBRANE PROTEIN YBHG"/>
    <property type="match status" value="1"/>
</dbReference>
<evidence type="ECO:0000256" key="3">
    <source>
        <dbReference type="ARBA" id="ARBA00022729"/>
    </source>
</evidence>